<dbReference type="InterPro" id="IPR011659">
    <property type="entry name" value="WD40"/>
</dbReference>
<dbReference type="Gene3D" id="2.120.10.30">
    <property type="entry name" value="TolB, C-terminal domain"/>
    <property type="match status" value="1"/>
</dbReference>
<protein>
    <submittedName>
        <fullName evidence="1">PD40 domain-containing protein</fullName>
    </submittedName>
</protein>
<proteinExistence type="predicted"/>
<sequence length="308" mass="34283">MACQPKNDVVSQSSSLSLESATDNTQVFAEGIVSTRYNERDMAISSAGDELFFSLGNYNQSKRVIVHLRKKNDVWNTPEVMSWSGVYNDIEPCLAADGGSIFFASDRPVDGDSTRKDFNIWVSQREGDLWKEPVPLDTLINSKVDEFYPSTGKNGNLYFTAAHPGNHGREDIYIAAMKEGKYTAPVSLDTAINSTMYEFNAYVSPGEDTIIFSSYGRKDDMGGGDLYMSTKDKGGVWQMAHNLGPKINSPSLDYCPFIDSPRKTFYFTSNRSIVPHVQIKNADQLKSEADKTLNGLDNIYHVKLSALR</sequence>
<dbReference type="Pfam" id="PF07676">
    <property type="entry name" value="PD40"/>
    <property type="match status" value="2"/>
</dbReference>
<dbReference type="Proteomes" id="UP000808337">
    <property type="component" value="Unassembled WGS sequence"/>
</dbReference>
<evidence type="ECO:0000313" key="1">
    <source>
        <dbReference type="EMBL" id="MBK9984598.1"/>
    </source>
</evidence>
<dbReference type="InterPro" id="IPR011042">
    <property type="entry name" value="6-blade_b-propeller_TolB-like"/>
</dbReference>
<name>A0A9D7XUB0_9BACT</name>
<dbReference type="AlphaFoldDB" id="A0A9D7XUB0"/>
<gene>
    <name evidence="1" type="ORF">IPP15_19915</name>
</gene>
<accession>A0A9D7XUB0</accession>
<dbReference type="EMBL" id="JADKGY010000030">
    <property type="protein sequence ID" value="MBK9984598.1"/>
    <property type="molecule type" value="Genomic_DNA"/>
</dbReference>
<organism evidence="1 2">
    <name type="scientific">Candidatus Opimibacter skivensis</name>
    <dbReference type="NCBI Taxonomy" id="2982028"/>
    <lineage>
        <taxon>Bacteria</taxon>
        <taxon>Pseudomonadati</taxon>
        <taxon>Bacteroidota</taxon>
        <taxon>Saprospiria</taxon>
        <taxon>Saprospirales</taxon>
        <taxon>Saprospiraceae</taxon>
        <taxon>Candidatus Opimibacter</taxon>
    </lineage>
</organism>
<comment type="caution">
    <text evidence="1">The sequence shown here is derived from an EMBL/GenBank/DDBJ whole genome shotgun (WGS) entry which is preliminary data.</text>
</comment>
<dbReference type="SUPFAM" id="SSF82171">
    <property type="entry name" value="DPP6 N-terminal domain-like"/>
    <property type="match status" value="1"/>
</dbReference>
<evidence type="ECO:0000313" key="2">
    <source>
        <dbReference type="Proteomes" id="UP000808337"/>
    </source>
</evidence>
<reference evidence="1 2" key="1">
    <citation type="submission" date="2020-10" db="EMBL/GenBank/DDBJ databases">
        <title>Connecting structure to function with the recovery of over 1000 high-quality activated sludge metagenome-assembled genomes encoding full-length rRNA genes using long-read sequencing.</title>
        <authorList>
            <person name="Singleton C.M."/>
            <person name="Petriglieri F."/>
            <person name="Kristensen J.M."/>
            <person name="Kirkegaard R.H."/>
            <person name="Michaelsen T.Y."/>
            <person name="Andersen M.H."/>
            <person name="Karst S.M."/>
            <person name="Dueholm M.S."/>
            <person name="Nielsen P.H."/>
            <person name="Albertsen M."/>
        </authorList>
    </citation>
    <scope>NUCLEOTIDE SEQUENCE [LARGE SCALE GENOMIC DNA]</scope>
    <source>
        <strain evidence="1">Ribe_18-Q3-R11-54_MAXAC.273</strain>
    </source>
</reference>